<accession>A0A9W6Y943</accession>
<proteinExistence type="predicted"/>
<dbReference type="EMBL" id="BSXT01005158">
    <property type="protein sequence ID" value="GMF59918.1"/>
    <property type="molecule type" value="Genomic_DNA"/>
</dbReference>
<feature type="region of interest" description="Disordered" evidence="1">
    <location>
        <begin position="158"/>
        <end position="223"/>
    </location>
</feature>
<feature type="compositionally biased region" description="Basic and acidic residues" evidence="1">
    <location>
        <begin position="158"/>
        <end position="174"/>
    </location>
</feature>
<organism evidence="2 3">
    <name type="scientific">Phytophthora fragariaefolia</name>
    <dbReference type="NCBI Taxonomy" id="1490495"/>
    <lineage>
        <taxon>Eukaryota</taxon>
        <taxon>Sar</taxon>
        <taxon>Stramenopiles</taxon>
        <taxon>Oomycota</taxon>
        <taxon>Peronosporomycetes</taxon>
        <taxon>Peronosporales</taxon>
        <taxon>Peronosporaceae</taxon>
        <taxon>Phytophthora</taxon>
    </lineage>
</organism>
<gene>
    <name evidence="2" type="ORF">Pfra01_002598500</name>
</gene>
<dbReference type="SUPFAM" id="SSF57756">
    <property type="entry name" value="Retrovirus zinc finger-like domains"/>
    <property type="match status" value="1"/>
</dbReference>
<dbReference type="AlphaFoldDB" id="A0A9W6Y943"/>
<name>A0A9W6Y943_9STRA</name>
<evidence type="ECO:0000313" key="2">
    <source>
        <dbReference type="EMBL" id="GMF59918.1"/>
    </source>
</evidence>
<dbReference type="InterPro" id="IPR036875">
    <property type="entry name" value="Znf_CCHC_sf"/>
</dbReference>
<evidence type="ECO:0000256" key="1">
    <source>
        <dbReference type="SAM" id="MobiDB-lite"/>
    </source>
</evidence>
<dbReference type="OrthoDB" id="121492at2759"/>
<comment type="caution">
    <text evidence="2">The sequence shown here is derived from an EMBL/GenBank/DDBJ whole genome shotgun (WGS) entry which is preliminary data.</text>
</comment>
<feature type="compositionally biased region" description="Gly residues" evidence="1">
    <location>
        <begin position="177"/>
        <end position="190"/>
    </location>
</feature>
<keyword evidence="3" id="KW-1185">Reference proteome</keyword>
<sequence>MTDAKKDTMEVKVEGKCIPPFDGKDFEVWLERVNLKLQRKKLWQYSNTDVTEPEESKQSDHDDWVSKTSRAKEILYDSMTNQIMKTVKYETTPCVETISVVGRPIEEYAKPAILIGSLSREYDHVVQTFLANHTTKNPDDPPNYEQLEQALEVTYDHSQARKTEGPKGNEEDKAFFTGGGRGCGQGAGRGGRGRGDGRGCRGRGYGGRGRGSGRGQGSSEQKSTAGCFHCHEKSHQVRECPYLGKRPPSDNQGEGSAQKRTKFSGNNKTKTNSKGRVGNESDESAYVIMSLLKCTKEVADLAHDRWYLDTGATNHMTNMKKDFISFTPMSFQCELEETMD</sequence>
<reference evidence="2" key="1">
    <citation type="submission" date="2023-04" db="EMBL/GenBank/DDBJ databases">
        <title>Phytophthora fragariaefolia NBRC 109709.</title>
        <authorList>
            <person name="Ichikawa N."/>
            <person name="Sato H."/>
            <person name="Tonouchi N."/>
        </authorList>
    </citation>
    <scope>NUCLEOTIDE SEQUENCE</scope>
    <source>
        <strain evidence="2">NBRC 109709</strain>
    </source>
</reference>
<feature type="region of interest" description="Disordered" evidence="1">
    <location>
        <begin position="239"/>
        <end position="279"/>
    </location>
</feature>
<dbReference type="Proteomes" id="UP001165121">
    <property type="component" value="Unassembled WGS sequence"/>
</dbReference>
<feature type="compositionally biased region" description="Gly residues" evidence="1">
    <location>
        <begin position="202"/>
        <end position="216"/>
    </location>
</feature>
<dbReference type="GO" id="GO:0008270">
    <property type="term" value="F:zinc ion binding"/>
    <property type="evidence" value="ECO:0007669"/>
    <property type="project" value="InterPro"/>
</dbReference>
<dbReference type="GO" id="GO:0003676">
    <property type="term" value="F:nucleic acid binding"/>
    <property type="evidence" value="ECO:0007669"/>
    <property type="project" value="InterPro"/>
</dbReference>
<protein>
    <submittedName>
        <fullName evidence="2">Unnamed protein product</fullName>
    </submittedName>
</protein>
<feature type="compositionally biased region" description="Polar residues" evidence="1">
    <location>
        <begin position="263"/>
        <end position="274"/>
    </location>
</feature>
<evidence type="ECO:0000313" key="3">
    <source>
        <dbReference type="Proteomes" id="UP001165121"/>
    </source>
</evidence>